<dbReference type="GO" id="GO:0005634">
    <property type="term" value="C:nucleus"/>
    <property type="evidence" value="ECO:0007669"/>
    <property type="project" value="UniProtKB-SubCell"/>
</dbReference>
<keyword evidence="2 4" id="KW-0238">DNA-binding</keyword>
<evidence type="ECO:0000256" key="1">
    <source>
        <dbReference type="ARBA" id="ARBA00023015"/>
    </source>
</evidence>
<dbReference type="PANTHER" id="PTHR31500:SF9">
    <property type="entry name" value="AT-HOOK MOTIF NUCLEAR-LOCALIZED PROTEIN 9"/>
    <property type="match status" value="1"/>
</dbReference>
<gene>
    <name evidence="6" type="ORF">FPE_LOCUS28998</name>
</gene>
<dbReference type="SUPFAM" id="SSF117856">
    <property type="entry name" value="AF0104/ALDC/Ptd012-like"/>
    <property type="match status" value="1"/>
</dbReference>
<comment type="domain">
    <text evidence="4">The PPC domain mediates interactions between AHL proteins.</text>
</comment>
<organism evidence="6 7">
    <name type="scientific">Fraxinus pennsylvanica</name>
    <dbReference type="NCBI Taxonomy" id="56036"/>
    <lineage>
        <taxon>Eukaryota</taxon>
        <taxon>Viridiplantae</taxon>
        <taxon>Streptophyta</taxon>
        <taxon>Embryophyta</taxon>
        <taxon>Tracheophyta</taxon>
        <taxon>Spermatophyta</taxon>
        <taxon>Magnoliopsida</taxon>
        <taxon>eudicotyledons</taxon>
        <taxon>Gunneridae</taxon>
        <taxon>Pentapetalae</taxon>
        <taxon>asterids</taxon>
        <taxon>lamiids</taxon>
        <taxon>Lamiales</taxon>
        <taxon>Oleaceae</taxon>
        <taxon>Oleeae</taxon>
        <taxon>Fraxinus</taxon>
    </lineage>
</organism>
<comment type="function">
    <text evidence="4">Transcription factor that specifically binds AT-rich DNA sequences related to the nuclear matrix attachment regions (MARs).</text>
</comment>
<keyword evidence="3 4" id="KW-0804">Transcription</keyword>
<feature type="domain" description="PPC" evidence="5">
    <location>
        <begin position="18"/>
        <end position="158"/>
    </location>
</feature>
<dbReference type="Gene3D" id="3.30.1330.80">
    <property type="entry name" value="Hypothetical protein, similar to alpha- acetolactate decarboxylase, domain 2"/>
    <property type="match status" value="1"/>
</dbReference>
<proteinExistence type="predicted"/>
<keyword evidence="4" id="KW-0539">Nucleus</keyword>
<dbReference type="CDD" id="cd11378">
    <property type="entry name" value="DUF296"/>
    <property type="match status" value="1"/>
</dbReference>
<dbReference type="PROSITE" id="PS51742">
    <property type="entry name" value="PPC"/>
    <property type="match status" value="1"/>
</dbReference>
<accession>A0AAD2A4Y9</accession>
<keyword evidence="1 4" id="KW-0805">Transcription regulation</keyword>
<dbReference type="Pfam" id="PF03479">
    <property type="entry name" value="PCC"/>
    <property type="match status" value="1"/>
</dbReference>
<evidence type="ECO:0000256" key="4">
    <source>
        <dbReference type="RuleBase" id="RU367031"/>
    </source>
</evidence>
<evidence type="ECO:0000313" key="7">
    <source>
        <dbReference type="Proteomes" id="UP000834106"/>
    </source>
</evidence>
<evidence type="ECO:0000313" key="6">
    <source>
        <dbReference type="EMBL" id="CAI9781568.1"/>
    </source>
</evidence>
<evidence type="ECO:0000256" key="3">
    <source>
        <dbReference type="ARBA" id="ARBA00023163"/>
    </source>
</evidence>
<dbReference type="InterPro" id="IPR039605">
    <property type="entry name" value="AHL"/>
</dbReference>
<name>A0AAD2A4Y9_9LAMI</name>
<reference evidence="6" key="1">
    <citation type="submission" date="2023-05" db="EMBL/GenBank/DDBJ databases">
        <authorList>
            <person name="Huff M."/>
        </authorList>
    </citation>
    <scope>NUCLEOTIDE SEQUENCE</scope>
</reference>
<evidence type="ECO:0000256" key="2">
    <source>
        <dbReference type="ARBA" id="ARBA00023125"/>
    </source>
</evidence>
<evidence type="ECO:0000259" key="5">
    <source>
        <dbReference type="PROSITE" id="PS51742"/>
    </source>
</evidence>
<comment type="subcellular location">
    <subcellularLocation>
        <location evidence="4">Nucleus</location>
    </subcellularLocation>
</comment>
<dbReference type="GO" id="GO:0003680">
    <property type="term" value="F:minor groove of adenine-thymine-rich DNA binding"/>
    <property type="evidence" value="ECO:0007669"/>
    <property type="project" value="UniProtKB-UniRule"/>
</dbReference>
<protein>
    <recommendedName>
        <fullName evidence="4">AT-hook motif nuclear-localized protein</fullName>
    </recommendedName>
</protein>
<dbReference type="PANTHER" id="PTHR31500">
    <property type="entry name" value="AT-HOOK MOTIF NUCLEAR-LOCALIZED PROTEIN 9"/>
    <property type="match status" value="1"/>
</dbReference>
<dbReference type="Proteomes" id="UP000834106">
    <property type="component" value="Chromosome 18"/>
</dbReference>
<dbReference type="InterPro" id="IPR005175">
    <property type="entry name" value="PPC_dom"/>
</dbReference>
<sequence>MVYPAECSRCRGAFAIMDSYGIQARFININRGENILARITSLLQQGTRAISILAAVGSVSIVSFKRETPGVSPMTHTFQGFSPILALSGFYTLNVASDVPIGCLYVSVFGPDGYTLAGAVAGVLIAATRVRVIIRILVALQICVSIVQDIWPIRWDTIQELRQPDLQICVSIVQVIWPIRWDTIQELRQPDLILTLSDWIPKITRSR</sequence>
<keyword evidence="7" id="KW-1185">Reference proteome</keyword>
<dbReference type="EMBL" id="OU503053">
    <property type="protein sequence ID" value="CAI9781568.1"/>
    <property type="molecule type" value="Genomic_DNA"/>
</dbReference>
<dbReference type="AlphaFoldDB" id="A0AAD2A4Y9"/>